<evidence type="ECO:0000256" key="2">
    <source>
        <dbReference type="ARBA" id="ARBA00023108"/>
    </source>
</evidence>
<sequence>MLLCGLIFSTIWAVFSVHSVYGFIDQQPDYIKTCMIKQPRDIFINCSTHSVQGLFTEIPKGNPQIGLEILDPLKIPALKILQGGGGPVTVNASLSDVTILGFANTKILYNSVDPKTYDFYTKLFLPRLRIDGNYELLGRILVIPLRGKGVCWFDAQNLTINVKSDVIMEKHDGFHFFNVTQVHVDFSVGGLKLHMGNLFDGIKALEDSTNAYLNENWRPVAESLSPILSKTIEDIMLGILKTVFDNIPADYFLGDLGPYDEAEIPKVLLA</sequence>
<dbReference type="PANTHER" id="PTHR11008">
    <property type="entry name" value="PROTEIN TAKEOUT-LIKE PROTEIN"/>
    <property type="match status" value="1"/>
</dbReference>
<dbReference type="FunFam" id="3.15.10.30:FF:000001">
    <property type="entry name" value="Takeout-like protein 1"/>
    <property type="match status" value="1"/>
</dbReference>
<gene>
    <name evidence="5" type="ORF">PHAECO_LOCUS10482</name>
</gene>
<dbReference type="GO" id="GO:0007623">
    <property type="term" value="P:circadian rhythm"/>
    <property type="evidence" value="ECO:0007669"/>
    <property type="project" value="UniProtKB-ARBA"/>
</dbReference>
<evidence type="ECO:0000256" key="3">
    <source>
        <dbReference type="ARBA" id="ARBA00060902"/>
    </source>
</evidence>
<keyword evidence="1 4" id="KW-0732">Signal</keyword>
<comment type="similarity">
    <text evidence="3">Belongs to the TO family.</text>
</comment>
<reference evidence="5" key="2">
    <citation type="submission" date="2022-10" db="EMBL/GenBank/DDBJ databases">
        <authorList>
            <consortium name="ENA_rothamsted_submissions"/>
            <consortium name="culmorum"/>
            <person name="King R."/>
        </authorList>
    </citation>
    <scope>NUCLEOTIDE SEQUENCE</scope>
</reference>
<dbReference type="Proteomes" id="UP001153737">
    <property type="component" value="Chromosome 6"/>
</dbReference>
<dbReference type="InterPro" id="IPR010562">
    <property type="entry name" value="Haemolymph_juvenile_hormone-bd"/>
</dbReference>
<dbReference type="PANTHER" id="PTHR11008:SF25">
    <property type="entry name" value="IP09473P-RELATED"/>
    <property type="match status" value="1"/>
</dbReference>
<dbReference type="GO" id="GO:0005615">
    <property type="term" value="C:extracellular space"/>
    <property type="evidence" value="ECO:0007669"/>
    <property type="project" value="TreeGrafter"/>
</dbReference>
<evidence type="ECO:0000256" key="4">
    <source>
        <dbReference type="SAM" id="SignalP"/>
    </source>
</evidence>
<name>A0A9N9SLG7_PHACE</name>
<dbReference type="AlphaFoldDB" id="A0A9N9SLG7"/>
<protein>
    <submittedName>
        <fullName evidence="5">Uncharacterized protein</fullName>
    </submittedName>
</protein>
<evidence type="ECO:0000313" key="5">
    <source>
        <dbReference type="EMBL" id="CAG9822469.1"/>
    </source>
</evidence>
<reference evidence="5" key="1">
    <citation type="submission" date="2022-01" db="EMBL/GenBank/DDBJ databases">
        <authorList>
            <person name="King R."/>
        </authorList>
    </citation>
    <scope>NUCLEOTIDE SEQUENCE</scope>
</reference>
<dbReference type="OrthoDB" id="8175281at2759"/>
<dbReference type="InterPro" id="IPR038606">
    <property type="entry name" value="To_sf"/>
</dbReference>
<evidence type="ECO:0000256" key="1">
    <source>
        <dbReference type="ARBA" id="ARBA00022729"/>
    </source>
</evidence>
<dbReference type="Pfam" id="PF06585">
    <property type="entry name" value="JHBP"/>
    <property type="match status" value="1"/>
</dbReference>
<proteinExistence type="inferred from homology"/>
<dbReference type="SMART" id="SM00700">
    <property type="entry name" value="JHBP"/>
    <property type="match status" value="1"/>
</dbReference>
<dbReference type="Gene3D" id="3.15.10.30">
    <property type="entry name" value="Haemolymph juvenile hormone binding protein"/>
    <property type="match status" value="1"/>
</dbReference>
<organism evidence="5 6">
    <name type="scientific">Phaedon cochleariae</name>
    <name type="common">Mustard beetle</name>
    <dbReference type="NCBI Taxonomy" id="80249"/>
    <lineage>
        <taxon>Eukaryota</taxon>
        <taxon>Metazoa</taxon>
        <taxon>Ecdysozoa</taxon>
        <taxon>Arthropoda</taxon>
        <taxon>Hexapoda</taxon>
        <taxon>Insecta</taxon>
        <taxon>Pterygota</taxon>
        <taxon>Neoptera</taxon>
        <taxon>Endopterygota</taxon>
        <taxon>Coleoptera</taxon>
        <taxon>Polyphaga</taxon>
        <taxon>Cucujiformia</taxon>
        <taxon>Chrysomeloidea</taxon>
        <taxon>Chrysomelidae</taxon>
        <taxon>Chrysomelinae</taxon>
        <taxon>Chrysomelini</taxon>
        <taxon>Phaedon</taxon>
    </lineage>
</organism>
<evidence type="ECO:0000313" key="6">
    <source>
        <dbReference type="Proteomes" id="UP001153737"/>
    </source>
</evidence>
<feature type="signal peptide" evidence="4">
    <location>
        <begin position="1"/>
        <end position="22"/>
    </location>
</feature>
<keyword evidence="6" id="KW-1185">Reference proteome</keyword>
<accession>A0A9N9SLG7</accession>
<keyword evidence="2" id="KW-0090">Biological rhythms</keyword>
<dbReference type="EMBL" id="OU896712">
    <property type="protein sequence ID" value="CAG9822469.1"/>
    <property type="molecule type" value="Genomic_DNA"/>
</dbReference>
<feature type="chain" id="PRO_5040205556" evidence="4">
    <location>
        <begin position="23"/>
        <end position="270"/>
    </location>
</feature>